<gene>
    <name evidence="1" type="ORF">PHPALM_29592</name>
</gene>
<dbReference type="OrthoDB" id="10471783at2759"/>
<dbReference type="EMBL" id="NCKW01016027">
    <property type="protein sequence ID" value="POM61398.1"/>
    <property type="molecule type" value="Genomic_DNA"/>
</dbReference>
<organism evidence="1 2">
    <name type="scientific">Phytophthora palmivora</name>
    <dbReference type="NCBI Taxonomy" id="4796"/>
    <lineage>
        <taxon>Eukaryota</taxon>
        <taxon>Sar</taxon>
        <taxon>Stramenopiles</taxon>
        <taxon>Oomycota</taxon>
        <taxon>Peronosporomycetes</taxon>
        <taxon>Peronosporales</taxon>
        <taxon>Peronosporaceae</taxon>
        <taxon>Phytophthora</taxon>
    </lineage>
</organism>
<name>A0A2P4X761_9STRA</name>
<comment type="caution">
    <text evidence="1">The sequence shown here is derived from an EMBL/GenBank/DDBJ whole genome shotgun (WGS) entry which is preliminary data.</text>
</comment>
<evidence type="ECO:0000313" key="2">
    <source>
        <dbReference type="Proteomes" id="UP000237271"/>
    </source>
</evidence>
<evidence type="ECO:0000313" key="1">
    <source>
        <dbReference type="EMBL" id="POM61398.1"/>
    </source>
</evidence>
<proteinExistence type="predicted"/>
<reference evidence="1 2" key="1">
    <citation type="journal article" date="2017" name="Genome Biol. Evol.">
        <title>Phytophthora megakarya and P. palmivora, closely related causal agents of cacao black pod rot, underwent increases in genome sizes and gene numbers by different mechanisms.</title>
        <authorList>
            <person name="Ali S.S."/>
            <person name="Shao J."/>
            <person name="Lary D.J."/>
            <person name="Kronmiller B."/>
            <person name="Shen D."/>
            <person name="Strem M.D."/>
            <person name="Amoako-Attah I."/>
            <person name="Akrofi A.Y."/>
            <person name="Begoude B.A."/>
            <person name="Ten Hoopen G.M."/>
            <person name="Coulibaly K."/>
            <person name="Kebe B.I."/>
            <person name="Melnick R.L."/>
            <person name="Guiltinan M.J."/>
            <person name="Tyler B.M."/>
            <person name="Meinhardt L.W."/>
            <person name="Bailey B.A."/>
        </authorList>
    </citation>
    <scope>NUCLEOTIDE SEQUENCE [LARGE SCALE GENOMIC DNA]</scope>
    <source>
        <strain evidence="2">sbr112.9</strain>
    </source>
</reference>
<dbReference type="AlphaFoldDB" id="A0A2P4X761"/>
<accession>A0A2P4X761</accession>
<sequence length="283" mass="32313">MEKDEMKDENVWKKQLRIEYKKWYDAETINQELKSIHATQAKLLRLIRRIVSKMEVREDVYFVHHLQPTIERSAVFSSDMLLSLSSSLERLRLEATMEFPALEDNLSVCCRSETKNHEILGSYLETNTITPMACPAKQAADIVWHAIARSEDDSSEKSYTVDVNEGPLRMDGVCIFRQCKEGEQVILLGAMKFCLPNGEILFEAPFWSVISPALSDPSRASVVQSCYKLHTVAPVAGSTLLMDLRTHDVVYTLLGNKMRAIMQMLQNLLLEHVEQGPYQQEIC</sequence>
<dbReference type="Proteomes" id="UP000237271">
    <property type="component" value="Unassembled WGS sequence"/>
</dbReference>
<keyword evidence="2" id="KW-1185">Reference proteome</keyword>
<protein>
    <submittedName>
        <fullName evidence="1">Uncharacterized protein</fullName>
    </submittedName>
</protein>